<dbReference type="Gene3D" id="1.10.10.10">
    <property type="entry name" value="Winged helix-like DNA-binding domain superfamily/Winged helix DNA-binding domain"/>
    <property type="match status" value="1"/>
</dbReference>
<dbReference type="InterPro" id="IPR036390">
    <property type="entry name" value="WH_DNA-bd_sf"/>
</dbReference>
<organism evidence="6 7">
    <name type="scientific">Phyllobacterium zundukense</name>
    <dbReference type="NCBI Taxonomy" id="1867719"/>
    <lineage>
        <taxon>Bacteria</taxon>
        <taxon>Pseudomonadati</taxon>
        <taxon>Pseudomonadota</taxon>
        <taxon>Alphaproteobacteria</taxon>
        <taxon>Hyphomicrobiales</taxon>
        <taxon>Phyllobacteriaceae</taxon>
        <taxon>Phyllobacterium</taxon>
    </lineage>
</organism>
<dbReference type="FunFam" id="1.10.10.10:FF:000001">
    <property type="entry name" value="LysR family transcriptional regulator"/>
    <property type="match status" value="1"/>
</dbReference>
<dbReference type="Proteomes" id="UP000232163">
    <property type="component" value="Unassembled WGS sequence"/>
</dbReference>
<evidence type="ECO:0000259" key="5">
    <source>
        <dbReference type="PROSITE" id="PS50931"/>
    </source>
</evidence>
<keyword evidence="4" id="KW-0804">Transcription</keyword>
<dbReference type="Pfam" id="PF00126">
    <property type="entry name" value="HTH_1"/>
    <property type="match status" value="1"/>
</dbReference>
<dbReference type="SUPFAM" id="SSF53850">
    <property type="entry name" value="Periplasmic binding protein-like II"/>
    <property type="match status" value="1"/>
</dbReference>
<dbReference type="GO" id="GO:0006351">
    <property type="term" value="P:DNA-templated transcription"/>
    <property type="evidence" value="ECO:0007669"/>
    <property type="project" value="TreeGrafter"/>
</dbReference>
<keyword evidence="2" id="KW-0805">Transcription regulation</keyword>
<name>A0A2N9VTC6_9HYPH</name>
<dbReference type="InterPro" id="IPR000847">
    <property type="entry name" value="LysR_HTH_N"/>
</dbReference>
<feature type="domain" description="HTH lysR-type" evidence="5">
    <location>
        <begin position="1"/>
        <end position="59"/>
    </location>
</feature>
<dbReference type="SUPFAM" id="SSF46785">
    <property type="entry name" value="Winged helix' DNA-binding domain"/>
    <property type="match status" value="1"/>
</dbReference>
<dbReference type="InterPro" id="IPR005119">
    <property type="entry name" value="LysR_subst-bd"/>
</dbReference>
<accession>A0A2N9VTC6</accession>
<evidence type="ECO:0000256" key="1">
    <source>
        <dbReference type="ARBA" id="ARBA00009437"/>
    </source>
</evidence>
<reference evidence="6 7" key="1">
    <citation type="journal article" date="2017" name="Int J Environ Stud">
        <title>Does the Miocene-Pliocene relict legume Oxytropis triphylla form nitrogen-fixing nodules with a combination of bacterial strains?</title>
        <authorList>
            <person name="Safronova V."/>
            <person name="Belimov A."/>
            <person name="Sazanova A."/>
            <person name="Kuznetsova I."/>
            <person name="Popova J."/>
            <person name="Andronov E."/>
            <person name="Verkhozina A."/>
            <person name="Tikhonovich I."/>
        </authorList>
    </citation>
    <scope>NUCLEOTIDE SEQUENCE [LARGE SCALE GENOMIC DNA]</scope>
    <source>
        <strain evidence="6 7">Tri-38</strain>
    </source>
</reference>
<keyword evidence="3" id="KW-0238">DNA-binding</keyword>
<dbReference type="InterPro" id="IPR036388">
    <property type="entry name" value="WH-like_DNA-bd_sf"/>
</dbReference>
<protein>
    <submittedName>
        <fullName evidence="6">LysR family transcriptional regulator</fullName>
    </submittedName>
</protein>
<dbReference type="GO" id="GO:0043565">
    <property type="term" value="F:sequence-specific DNA binding"/>
    <property type="evidence" value="ECO:0007669"/>
    <property type="project" value="TreeGrafter"/>
</dbReference>
<evidence type="ECO:0000256" key="2">
    <source>
        <dbReference type="ARBA" id="ARBA00023015"/>
    </source>
</evidence>
<dbReference type="Gene3D" id="3.40.190.290">
    <property type="match status" value="1"/>
</dbReference>
<dbReference type="OrthoDB" id="9786526at2"/>
<dbReference type="KEGG" id="pht:BLM14_18090"/>
<dbReference type="GO" id="GO:0003700">
    <property type="term" value="F:DNA-binding transcription factor activity"/>
    <property type="evidence" value="ECO:0007669"/>
    <property type="project" value="InterPro"/>
</dbReference>
<dbReference type="AlphaFoldDB" id="A0A2N9VTC6"/>
<evidence type="ECO:0000256" key="3">
    <source>
        <dbReference type="ARBA" id="ARBA00023125"/>
    </source>
</evidence>
<evidence type="ECO:0000256" key="4">
    <source>
        <dbReference type="ARBA" id="ARBA00023163"/>
    </source>
</evidence>
<dbReference type="EMBL" id="MZMT01000049">
    <property type="protein sequence ID" value="PIO42744.1"/>
    <property type="molecule type" value="Genomic_DNA"/>
</dbReference>
<comment type="caution">
    <text evidence="6">The sequence shown here is derived from an EMBL/GenBank/DDBJ whole genome shotgun (WGS) entry which is preliminary data.</text>
</comment>
<dbReference type="Pfam" id="PF03466">
    <property type="entry name" value="LysR_substrate"/>
    <property type="match status" value="1"/>
</dbReference>
<sequence>MDRFQEMQIFVRIIERRSFTKAADDLHIPRATLTNAMKRMEDRLGARLLDRTTRRVNPTLDGEAYYDRCLRLLADMDEAEGSFRDAAPKGLLRVNLQGTLARHFVIPALPAFLARYPALELSIGEGDRLVDLVREGIDCVLRAGDLQDSSMVGRRVAQMEQVTCASPDYLARHGEPKDWKDFAGHLAVNYVSSTTGRPYPLEFNTSEGLKLVTLAGPVAVTGADVYTASAVAGLGFIQVPRYRIAAELAEGTLRVVLPDCPPLPMSVSVLYPQNRQLSSRVRAFADWLTEIFAQAPGRVAT</sequence>
<dbReference type="CDD" id="cd08472">
    <property type="entry name" value="PBP2_CrgA_like_3"/>
    <property type="match status" value="1"/>
</dbReference>
<dbReference type="PANTHER" id="PTHR30537:SF72">
    <property type="entry name" value="LYSR FAMILY TRANSCRIPTIONAL REGULATOR"/>
    <property type="match status" value="1"/>
</dbReference>
<dbReference type="RefSeq" id="WP_100000709.1">
    <property type="nucleotide sequence ID" value="NZ_CP017940.1"/>
</dbReference>
<dbReference type="PANTHER" id="PTHR30537">
    <property type="entry name" value="HTH-TYPE TRANSCRIPTIONAL REGULATOR"/>
    <property type="match status" value="1"/>
</dbReference>
<dbReference type="InterPro" id="IPR058163">
    <property type="entry name" value="LysR-type_TF_proteobact-type"/>
</dbReference>
<comment type="similarity">
    <text evidence="1">Belongs to the LysR transcriptional regulatory family.</text>
</comment>
<proteinExistence type="inferred from homology"/>
<dbReference type="PROSITE" id="PS50931">
    <property type="entry name" value="HTH_LYSR"/>
    <property type="match status" value="1"/>
</dbReference>
<gene>
    <name evidence="6" type="ORF">B5P45_19995</name>
</gene>
<evidence type="ECO:0000313" key="6">
    <source>
        <dbReference type="EMBL" id="PIO42744.1"/>
    </source>
</evidence>
<evidence type="ECO:0000313" key="7">
    <source>
        <dbReference type="Proteomes" id="UP000232163"/>
    </source>
</evidence>
<keyword evidence="7" id="KW-1185">Reference proteome</keyword>